<keyword evidence="1" id="KW-0175">Coiled coil</keyword>
<evidence type="ECO:0000313" key="3">
    <source>
        <dbReference type="EMBL" id="GBC59727.1"/>
    </source>
</evidence>
<dbReference type="EMBL" id="BEXT01000001">
    <property type="protein sequence ID" value="GBC59727.1"/>
    <property type="molecule type" value="Genomic_DNA"/>
</dbReference>
<keyword evidence="4" id="KW-1185">Reference proteome</keyword>
<name>A0A401FRX9_9BACT</name>
<organism evidence="3 4">
    <name type="scientific">Desulfonema ishimotonii</name>
    <dbReference type="NCBI Taxonomy" id="45657"/>
    <lineage>
        <taxon>Bacteria</taxon>
        <taxon>Pseudomonadati</taxon>
        <taxon>Thermodesulfobacteriota</taxon>
        <taxon>Desulfobacteria</taxon>
        <taxon>Desulfobacterales</taxon>
        <taxon>Desulfococcaceae</taxon>
        <taxon>Desulfonema</taxon>
    </lineage>
</organism>
<dbReference type="InterPro" id="IPR003395">
    <property type="entry name" value="RecF/RecN/SMC_N"/>
</dbReference>
<dbReference type="Gene3D" id="3.40.50.300">
    <property type="entry name" value="P-loop containing nucleotide triphosphate hydrolases"/>
    <property type="match status" value="2"/>
</dbReference>
<dbReference type="Pfam" id="PF02463">
    <property type="entry name" value="SMC_N"/>
    <property type="match status" value="1"/>
</dbReference>
<dbReference type="GO" id="GO:0000731">
    <property type="term" value="P:DNA synthesis involved in DNA repair"/>
    <property type="evidence" value="ECO:0007669"/>
    <property type="project" value="TreeGrafter"/>
</dbReference>
<dbReference type="PANTHER" id="PTHR32182:SF22">
    <property type="entry name" value="ATP-DEPENDENT ENDONUCLEASE, OLD FAMILY-RELATED"/>
    <property type="match status" value="1"/>
</dbReference>
<feature type="coiled-coil region" evidence="1">
    <location>
        <begin position="485"/>
        <end position="524"/>
    </location>
</feature>
<feature type="domain" description="RecF/RecN/SMC N-terminal" evidence="2">
    <location>
        <begin position="95"/>
        <end position="698"/>
    </location>
</feature>
<dbReference type="GO" id="GO:0006302">
    <property type="term" value="P:double-strand break repair"/>
    <property type="evidence" value="ECO:0007669"/>
    <property type="project" value="TreeGrafter"/>
</dbReference>
<evidence type="ECO:0000259" key="2">
    <source>
        <dbReference type="Pfam" id="PF02463"/>
    </source>
</evidence>
<dbReference type="InterPro" id="IPR027417">
    <property type="entry name" value="P-loop_NTPase"/>
</dbReference>
<dbReference type="RefSeq" id="WP_166404851.1">
    <property type="nucleotide sequence ID" value="NZ_BEXT01000001.1"/>
</dbReference>
<dbReference type="SUPFAM" id="SSF52540">
    <property type="entry name" value="P-loop containing nucleoside triphosphate hydrolases"/>
    <property type="match status" value="1"/>
</dbReference>
<accession>A0A401FRX9</accession>
<reference evidence="4" key="2">
    <citation type="submission" date="2019-01" db="EMBL/GenBank/DDBJ databases">
        <title>Genome sequence of Desulfonema ishimotonii strain Tokyo 01.</title>
        <authorList>
            <person name="Fukui M."/>
        </authorList>
    </citation>
    <scope>NUCLEOTIDE SEQUENCE [LARGE SCALE GENOMIC DNA]</scope>
    <source>
        <strain evidence="4">Tokyo 01</strain>
    </source>
</reference>
<dbReference type="PANTHER" id="PTHR32182">
    <property type="entry name" value="DNA REPLICATION AND REPAIR PROTEIN RECF"/>
    <property type="match status" value="1"/>
</dbReference>
<dbReference type="Proteomes" id="UP000288096">
    <property type="component" value="Unassembled WGS sequence"/>
</dbReference>
<evidence type="ECO:0000256" key="1">
    <source>
        <dbReference type="SAM" id="Coils"/>
    </source>
</evidence>
<sequence>MQKLTEELESWFKERPLWLQNATKRLLEKGELEESDYDDLLKICGSEVGVEFEGQNIPTAHPIPAGSFAQEDHSQKVEISSISNVVGINALNPRKPLSFPEGLTVIYGQNGSGKSGYTRLLKQVCGAKKPGQLHPNAFKHPPDSQSCQIQFKCEGNECELSWDISKGINEQLSAVELYDNECGSVYVIDENQLAYEPALLRLFSELTTASDRLSKQLEGLSKTLVSSKPALPDEYIMTKAGQWYKSLTLPMNKATIEEKCAWSEVDQKSFNDINLRLKSSDPKTQAQAIRKSKIQVDKLIADFRNWESKLSDTSCSEYLVSKKDCSVKQATASEYAKSIFKNSPLTGIGDESWSLLWEQARAYSENVAYLNVNFPNVGDGAVCVLCQQPLSDKTKKRLSDFESFVKGELESAAKIAKKGLAVTENVLKKTPEENLIATMLSASGIDDTISEKVLKLRESIAQKSMELLETEPGKEYSAGLDFDVLEDLVNLSENMEINAKRLDEDAKKDKREEIKKEALELEARKWLSQQKSSINAELILLGKKEKISRAKSLVTTTALTRKKSLLTEELITAEYIHRFRNEIEKFGAGRINVNLEKTRSTKGRVYFQIKLEGNQLGLQVDKILSEGEFRIISLAAFLADVEGHTDKSAFIFDDPISSLDQDYEEKVAERLVELSKSRQVLVFTHRLSLMALLEEFVKKQGLTQNTIGLYKETWGTGEPGLPPIHAQKTKAAINTLISKIPEGKKILDEHGHEQYSWWAKGICSNTRITVEKVIEIDLLADVIQRFRRSITTQGKLHNIAKVTTEDCEYIDTLLTKYSRYVHSQPNEVPVPPPEPEEIETDLRQLKEWRDNFIKS</sequence>
<dbReference type="AlphaFoldDB" id="A0A401FRX9"/>
<evidence type="ECO:0000313" key="4">
    <source>
        <dbReference type="Proteomes" id="UP000288096"/>
    </source>
</evidence>
<reference evidence="4" key="1">
    <citation type="submission" date="2017-11" db="EMBL/GenBank/DDBJ databases">
        <authorList>
            <person name="Watanabe M."/>
            <person name="Kojima H."/>
        </authorList>
    </citation>
    <scope>NUCLEOTIDE SEQUENCE [LARGE SCALE GENOMIC DNA]</scope>
    <source>
        <strain evidence="4">Tokyo 01</strain>
    </source>
</reference>
<proteinExistence type="predicted"/>
<protein>
    <recommendedName>
        <fullName evidence="2">RecF/RecN/SMC N-terminal domain-containing protein</fullName>
    </recommendedName>
</protein>
<gene>
    <name evidence="3" type="ORF">DENIS_0668</name>
</gene>
<comment type="caution">
    <text evidence="3">The sequence shown here is derived from an EMBL/GenBank/DDBJ whole genome shotgun (WGS) entry which is preliminary data.</text>
</comment>